<dbReference type="AlphaFoldDB" id="A0A9W4USQ5"/>
<accession>A0A9W4USQ5</accession>
<protein>
    <submittedName>
        <fullName evidence="1">Uncharacterized protein</fullName>
    </submittedName>
</protein>
<comment type="caution">
    <text evidence="1">The sequence shown here is derived from an EMBL/GenBank/DDBJ whole genome shotgun (WGS) entry which is preliminary data.</text>
</comment>
<keyword evidence="2" id="KW-1185">Reference proteome</keyword>
<proteinExistence type="predicted"/>
<organism evidence="1 2">
    <name type="scientific">Periconia digitata</name>
    <dbReference type="NCBI Taxonomy" id="1303443"/>
    <lineage>
        <taxon>Eukaryota</taxon>
        <taxon>Fungi</taxon>
        <taxon>Dikarya</taxon>
        <taxon>Ascomycota</taxon>
        <taxon>Pezizomycotina</taxon>
        <taxon>Dothideomycetes</taxon>
        <taxon>Pleosporomycetidae</taxon>
        <taxon>Pleosporales</taxon>
        <taxon>Massarineae</taxon>
        <taxon>Periconiaceae</taxon>
        <taxon>Periconia</taxon>
    </lineage>
</organism>
<evidence type="ECO:0000313" key="2">
    <source>
        <dbReference type="Proteomes" id="UP001152607"/>
    </source>
</evidence>
<evidence type="ECO:0000313" key="1">
    <source>
        <dbReference type="EMBL" id="CAI6341139.1"/>
    </source>
</evidence>
<name>A0A9W4USQ5_9PLEO</name>
<gene>
    <name evidence="1" type="ORF">PDIGIT_LOCUS14332</name>
</gene>
<dbReference type="EMBL" id="CAOQHR010000011">
    <property type="protein sequence ID" value="CAI6341139.1"/>
    <property type="molecule type" value="Genomic_DNA"/>
</dbReference>
<sequence>MFGGEGGLFFANLGVLDASRFSPQGLVACVQRFLFDFDFLQSLFHPCTAGSFRTLFVFACNGVNLCCDAGSSEDLGPVLVL</sequence>
<dbReference type="Proteomes" id="UP001152607">
    <property type="component" value="Unassembled WGS sequence"/>
</dbReference>
<reference evidence="1" key="1">
    <citation type="submission" date="2023-01" db="EMBL/GenBank/DDBJ databases">
        <authorList>
            <person name="Van Ghelder C."/>
            <person name="Rancurel C."/>
        </authorList>
    </citation>
    <scope>NUCLEOTIDE SEQUENCE</scope>
    <source>
        <strain evidence="1">CNCM I-4278</strain>
    </source>
</reference>